<evidence type="ECO:0000256" key="1">
    <source>
        <dbReference type="SAM" id="MobiDB-lite"/>
    </source>
</evidence>
<feature type="compositionally biased region" description="Polar residues" evidence="1">
    <location>
        <begin position="188"/>
        <end position="215"/>
    </location>
</feature>
<dbReference type="InterPro" id="IPR059009">
    <property type="entry name" value="Znf_C2H2_17_1st"/>
</dbReference>
<feature type="compositionally biased region" description="Polar residues" evidence="1">
    <location>
        <begin position="106"/>
        <end position="120"/>
    </location>
</feature>
<dbReference type="KEGG" id="sapo:SAPIO_CDS7737"/>
<dbReference type="GeneID" id="27726809"/>
<feature type="domain" description="C2H2-type" evidence="2">
    <location>
        <begin position="335"/>
        <end position="361"/>
    </location>
</feature>
<dbReference type="InterPro" id="IPR013087">
    <property type="entry name" value="Znf_C2H2_type"/>
</dbReference>
<dbReference type="Proteomes" id="UP000028545">
    <property type="component" value="Unassembled WGS sequence"/>
</dbReference>
<evidence type="ECO:0000313" key="3">
    <source>
        <dbReference type="EMBL" id="KEZ41567.1"/>
    </source>
</evidence>
<dbReference type="Gene3D" id="3.30.160.60">
    <property type="entry name" value="Classic Zinc Finger"/>
    <property type="match status" value="1"/>
</dbReference>
<organism evidence="3 4">
    <name type="scientific">Pseudallescheria apiosperma</name>
    <name type="common">Scedosporium apiospermum</name>
    <dbReference type="NCBI Taxonomy" id="563466"/>
    <lineage>
        <taxon>Eukaryota</taxon>
        <taxon>Fungi</taxon>
        <taxon>Dikarya</taxon>
        <taxon>Ascomycota</taxon>
        <taxon>Pezizomycotina</taxon>
        <taxon>Sordariomycetes</taxon>
        <taxon>Hypocreomycetidae</taxon>
        <taxon>Microascales</taxon>
        <taxon>Microascaceae</taxon>
        <taxon>Scedosporium</taxon>
    </lineage>
</organism>
<gene>
    <name evidence="3" type="ORF">SAPIO_CDS7737</name>
</gene>
<dbReference type="SMART" id="SM00355">
    <property type="entry name" value="ZnF_C2H2"/>
    <property type="match status" value="2"/>
</dbReference>
<evidence type="ECO:0000313" key="4">
    <source>
        <dbReference type="Proteomes" id="UP000028545"/>
    </source>
</evidence>
<dbReference type="RefSeq" id="XP_016641366.1">
    <property type="nucleotide sequence ID" value="XM_016789539.1"/>
</dbReference>
<dbReference type="EMBL" id="JOWA01000110">
    <property type="protein sequence ID" value="KEZ41567.1"/>
    <property type="molecule type" value="Genomic_DNA"/>
</dbReference>
<feature type="region of interest" description="Disordered" evidence="1">
    <location>
        <begin position="64"/>
        <end position="120"/>
    </location>
</feature>
<accession>A0A084G2K5</accession>
<keyword evidence="4" id="KW-1185">Reference proteome</keyword>
<sequence>MYSLAQTGPSDHLGSPWVSAGDGQHMNDFPGHSVDAEDYSLAVYGAPTPPHGTELDLTEEFRNKCASPRSESVKRLSSRSPGISSKRRNTKSSGVSKTQARLAPAPTSSRMSSAGLTGNAMSFQNTNGHFTGLNQPLFQEPEQADTLSHMYYQDFSGLEFGMASVTGMPFPELSNPLHVDPTHMQFDPDTSLTATSTPRSWNATYTPPHSPQNAEETWYQPSLGSSSESAGSSPSDYGMGQTYSLGQDLALQGLGGNGDISAIGRDDSFVVSTGPARRSRSEGETARDHDLYKNAAPQADGLFHCPWEGTAECHHKPEKLKCNYDKFVDSHLRPYRCKVESCAEARFSSTACLLRHEREAHRMHGHQAYNCTYKGCERSLEGKGFPRAWNLKDHMRRVHNDHGTGPSSGSQRGTEDQTKARRKSKTSTSASSSRKSSKSMPTVDHAADEAMDRRQQDYMAWDDYYKSLQGAVQQLGKPADIEAGRQLKKAQEYLNQMSSVFDRIHPKAAGSSRRHTLGD</sequence>
<dbReference type="Pfam" id="PF26177">
    <property type="entry name" value="zf_C2H2_17_1st"/>
    <property type="match status" value="1"/>
</dbReference>
<feature type="compositionally biased region" description="Low complexity" evidence="1">
    <location>
        <begin position="221"/>
        <end position="235"/>
    </location>
</feature>
<protein>
    <submittedName>
        <fullName evidence="3">C2H2 transcription factor</fullName>
    </submittedName>
</protein>
<feature type="region of interest" description="Disordered" evidence="1">
    <location>
        <begin position="1"/>
        <end position="32"/>
    </location>
</feature>
<dbReference type="HOGENOM" id="CLU_024747_1_0_1"/>
<name>A0A084G2K5_PSEDA</name>
<dbReference type="VEuPathDB" id="FungiDB:SAPIO_CDS7737"/>
<feature type="region of interest" description="Disordered" evidence="1">
    <location>
        <begin position="499"/>
        <end position="519"/>
    </location>
</feature>
<proteinExistence type="predicted"/>
<evidence type="ECO:0000259" key="2">
    <source>
        <dbReference type="SMART" id="SM00355"/>
    </source>
</evidence>
<dbReference type="InterPro" id="IPR059095">
    <property type="entry name" value="Znf_C2H2_17_2nd"/>
</dbReference>
<feature type="region of interest" description="Disordered" evidence="1">
    <location>
        <begin position="179"/>
        <end position="241"/>
    </location>
</feature>
<dbReference type="Pfam" id="PF26176">
    <property type="entry name" value="zf_C2H2_17_2"/>
    <property type="match status" value="1"/>
</dbReference>
<dbReference type="OMA" id="PYRCKVE"/>
<feature type="domain" description="C2H2-type" evidence="2">
    <location>
        <begin position="369"/>
        <end position="399"/>
    </location>
</feature>
<dbReference type="AlphaFoldDB" id="A0A084G2K5"/>
<comment type="caution">
    <text evidence="3">The sequence shown here is derived from an EMBL/GenBank/DDBJ whole genome shotgun (WGS) entry which is preliminary data.</text>
</comment>
<feature type="region of interest" description="Disordered" evidence="1">
    <location>
        <begin position="397"/>
        <end position="445"/>
    </location>
</feature>
<reference evidence="3 4" key="1">
    <citation type="journal article" date="2014" name="Genome Announc.">
        <title>Draft genome sequence of the pathogenic fungus Scedosporium apiospermum.</title>
        <authorList>
            <person name="Vandeputte P."/>
            <person name="Ghamrawi S."/>
            <person name="Rechenmann M."/>
            <person name="Iltis A."/>
            <person name="Giraud S."/>
            <person name="Fleury M."/>
            <person name="Thornton C."/>
            <person name="Delhaes L."/>
            <person name="Meyer W."/>
            <person name="Papon N."/>
            <person name="Bouchara J.P."/>
        </authorList>
    </citation>
    <scope>NUCLEOTIDE SEQUENCE [LARGE SCALE GENOMIC DNA]</scope>
    <source>
        <strain evidence="3 4">IHEM 14462</strain>
    </source>
</reference>
<dbReference type="OrthoDB" id="5062908at2759"/>